<name>A0A1Q3FK76_CULTA</name>
<feature type="chain" id="PRO_5012659328" evidence="2">
    <location>
        <begin position="32"/>
        <end position="210"/>
    </location>
</feature>
<keyword evidence="1" id="KW-1133">Transmembrane helix</keyword>
<keyword evidence="1" id="KW-0472">Membrane</keyword>
<dbReference type="AlphaFoldDB" id="A0A1Q3FK76"/>
<keyword evidence="2" id="KW-0732">Signal</keyword>
<evidence type="ECO:0000256" key="1">
    <source>
        <dbReference type="SAM" id="Phobius"/>
    </source>
</evidence>
<feature type="signal peptide" evidence="2">
    <location>
        <begin position="1"/>
        <end position="31"/>
    </location>
</feature>
<evidence type="ECO:0000256" key="2">
    <source>
        <dbReference type="SAM" id="SignalP"/>
    </source>
</evidence>
<sequence length="210" mass="22745">MTAKTTLASKLVPGCCLVLLLLLLASVTVLAQEDGGYEEEEGRGQRQHEKNDASLDAAANATLRCWYCVGRFRSWADCQRVNEVDFCEPEQPGGQVRCMTSSIVIEKANGDRKFHRLAGCALNETALQDLYMETFEVSFNQTSAVGPNITLQEFNVCTGSLCNVMDQEAFQRGSGRVVKLNMPGAAPLAAGISPVVTFLTALLGVVFAMK</sequence>
<feature type="transmembrane region" description="Helical" evidence="1">
    <location>
        <begin position="188"/>
        <end position="209"/>
    </location>
</feature>
<accession>A0A1Q3FK76</accession>
<proteinExistence type="predicted"/>
<protein>
    <submittedName>
        <fullName evidence="3">Uncharacterized protein</fullName>
    </submittedName>
</protein>
<dbReference type="EMBL" id="GFDL01007143">
    <property type="protein sequence ID" value="JAV27902.1"/>
    <property type="molecule type" value="Transcribed_RNA"/>
</dbReference>
<keyword evidence="1" id="KW-0812">Transmembrane</keyword>
<evidence type="ECO:0000313" key="3">
    <source>
        <dbReference type="EMBL" id="JAV27902.1"/>
    </source>
</evidence>
<organism evidence="3">
    <name type="scientific">Culex tarsalis</name>
    <name type="common">Encephalitis mosquito</name>
    <dbReference type="NCBI Taxonomy" id="7177"/>
    <lineage>
        <taxon>Eukaryota</taxon>
        <taxon>Metazoa</taxon>
        <taxon>Ecdysozoa</taxon>
        <taxon>Arthropoda</taxon>
        <taxon>Hexapoda</taxon>
        <taxon>Insecta</taxon>
        <taxon>Pterygota</taxon>
        <taxon>Neoptera</taxon>
        <taxon>Endopterygota</taxon>
        <taxon>Diptera</taxon>
        <taxon>Nematocera</taxon>
        <taxon>Culicoidea</taxon>
        <taxon>Culicidae</taxon>
        <taxon>Culicinae</taxon>
        <taxon>Culicini</taxon>
        <taxon>Culex</taxon>
        <taxon>Culex</taxon>
    </lineage>
</organism>
<reference evidence="3" key="1">
    <citation type="submission" date="2017-01" db="EMBL/GenBank/DDBJ databases">
        <title>A deep insight into the sialotranscriptome of adult male and female Cluex tarsalis mosquitoes.</title>
        <authorList>
            <person name="Ribeiro J.M."/>
            <person name="Moreira F."/>
            <person name="Bernard K.A."/>
            <person name="Calvo E."/>
        </authorList>
    </citation>
    <scope>NUCLEOTIDE SEQUENCE</scope>
    <source>
        <strain evidence="3">Kern County</strain>
        <tissue evidence="3">Salivary glands</tissue>
    </source>
</reference>